<dbReference type="InterPro" id="IPR001854">
    <property type="entry name" value="Ribosomal_uL29"/>
</dbReference>
<evidence type="ECO:0000256" key="5">
    <source>
        <dbReference type="HAMAP-Rule" id="MF_00374"/>
    </source>
</evidence>
<dbReference type="GO" id="GO:0006412">
    <property type="term" value="P:translation"/>
    <property type="evidence" value="ECO:0007669"/>
    <property type="project" value="UniProtKB-UniRule"/>
</dbReference>
<protein>
    <recommendedName>
        <fullName evidence="4 5">Large ribosomal subunit protein uL29</fullName>
    </recommendedName>
</protein>
<dbReference type="FunFam" id="1.10.287.310:FF:000001">
    <property type="entry name" value="50S ribosomal protein L29"/>
    <property type="match status" value="1"/>
</dbReference>
<keyword evidence="2 5" id="KW-0689">Ribosomal protein</keyword>
<evidence type="ECO:0000256" key="4">
    <source>
        <dbReference type="ARBA" id="ARBA00035204"/>
    </source>
</evidence>
<accession>A0A0H4TCD1</accession>
<organism evidence="6">
    <name type="scientific">uncultured beta proteobacterium Rifle_16ft_4_minimus_6091</name>
    <dbReference type="NCBI Taxonomy" id="1665170"/>
    <lineage>
        <taxon>Bacteria</taxon>
        <taxon>Pseudomonadati</taxon>
        <taxon>Pseudomonadota</taxon>
        <taxon>Betaproteobacteria</taxon>
        <taxon>Nitrosomonadales</taxon>
        <taxon>Nitrosomonadaceae</taxon>
        <taxon>environmental samples</taxon>
    </lineage>
</organism>
<dbReference type="HAMAP" id="MF_00374">
    <property type="entry name" value="Ribosomal_uL29"/>
    <property type="match status" value="1"/>
</dbReference>
<dbReference type="InterPro" id="IPR050063">
    <property type="entry name" value="Ribosomal_protein_uL29"/>
</dbReference>
<reference evidence="6" key="1">
    <citation type="journal article" date="2015" name="ISME J.">
        <title>Aquifer environment selects for microbial species cohorts in sediment and groundwater.</title>
        <authorList>
            <person name="Hug L.A."/>
            <person name="Thomas B.C."/>
            <person name="Brown C.T."/>
            <person name="Frischkorn K.R."/>
            <person name="Williams K.H."/>
            <person name="Tringe S.G."/>
            <person name="Banfield J.F."/>
        </authorList>
    </citation>
    <scope>NUCLEOTIDE SEQUENCE</scope>
</reference>
<dbReference type="PANTHER" id="PTHR10916">
    <property type="entry name" value="60S RIBOSOMAL PROTEIN L35/50S RIBOSOMAL PROTEIN L29"/>
    <property type="match status" value="1"/>
</dbReference>
<dbReference type="NCBIfam" id="TIGR00012">
    <property type="entry name" value="L29"/>
    <property type="match status" value="1"/>
</dbReference>
<dbReference type="PANTHER" id="PTHR10916:SF0">
    <property type="entry name" value="LARGE RIBOSOMAL SUBUNIT PROTEIN UL29C"/>
    <property type="match status" value="1"/>
</dbReference>
<dbReference type="GO" id="GO:0003735">
    <property type="term" value="F:structural constituent of ribosome"/>
    <property type="evidence" value="ECO:0007669"/>
    <property type="project" value="InterPro"/>
</dbReference>
<dbReference type="InterPro" id="IPR018254">
    <property type="entry name" value="Ribosomal_uL29_CS"/>
</dbReference>
<evidence type="ECO:0000313" key="6">
    <source>
        <dbReference type="EMBL" id="AKQ04535.1"/>
    </source>
</evidence>
<dbReference type="SUPFAM" id="SSF46561">
    <property type="entry name" value="Ribosomal protein L29 (L29p)"/>
    <property type="match status" value="1"/>
</dbReference>
<keyword evidence="3 5" id="KW-0687">Ribonucleoprotein</keyword>
<evidence type="ECO:0000256" key="2">
    <source>
        <dbReference type="ARBA" id="ARBA00022980"/>
    </source>
</evidence>
<name>A0A0H4TCD1_9PROT</name>
<dbReference type="Pfam" id="PF00831">
    <property type="entry name" value="Ribosomal_L29"/>
    <property type="match status" value="1"/>
</dbReference>
<dbReference type="AlphaFoldDB" id="A0A0H4TCD1"/>
<dbReference type="PROSITE" id="PS00579">
    <property type="entry name" value="RIBOSOMAL_L29"/>
    <property type="match status" value="1"/>
</dbReference>
<evidence type="ECO:0000256" key="1">
    <source>
        <dbReference type="ARBA" id="ARBA00009254"/>
    </source>
</evidence>
<dbReference type="Gene3D" id="1.10.287.310">
    <property type="match status" value="1"/>
</dbReference>
<proteinExistence type="inferred from homology"/>
<dbReference type="GO" id="GO:0022625">
    <property type="term" value="C:cytosolic large ribosomal subunit"/>
    <property type="evidence" value="ECO:0007669"/>
    <property type="project" value="TreeGrafter"/>
</dbReference>
<sequence length="64" mass="7263">MKASELKTKSAEDLQQELLSLTKAQFGLRMQVATQQMTNTSELRKVRRDIARVKTVLTEKGAQK</sequence>
<dbReference type="CDD" id="cd00427">
    <property type="entry name" value="Ribosomal_L29_HIP"/>
    <property type="match status" value="1"/>
</dbReference>
<evidence type="ECO:0000256" key="3">
    <source>
        <dbReference type="ARBA" id="ARBA00023274"/>
    </source>
</evidence>
<dbReference type="InterPro" id="IPR036049">
    <property type="entry name" value="Ribosomal_uL29_sf"/>
</dbReference>
<comment type="similarity">
    <text evidence="1 5">Belongs to the universal ribosomal protein uL29 family.</text>
</comment>
<gene>
    <name evidence="5" type="primary">rpmC</name>
</gene>
<dbReference type="EMBL" id="KT007043">
    <property type="protein sequence ID" value="AKQ04535.1"/>
    <property type="molecule type" value="Genomic_DNA"/>
</dbReference>